<dbReference type="AlphaFoldDB" id="A0A1A9Z2H3"/>
<evidence type="ECO:0000313" key="2">
    <source>
        <dbReference type="Proteomes" id="UP000092445"/>
    </source>
</evidence>
<sequence length="118" mass="13914">MFLFLRSITNLLETELNNTYVKSLEISGNIARDYESGFFMPPNKQVEYVCQELTKDKKLSEEWAEQFSVQATYSHDPFQEYKYKAHSIFLADINNEVFSNGLYVDNLKKMEKKCFDIL</sequence>
<accession>A0A1A9Z2H3</accession>
<evidence type="ECO:0000313" key="1">
    <source>
        <dbReference type="EnsemblMetazoa" id="GPAI001721-PA"/>
    </source>
</evidence>
<protein>
    <submittedName>
        <fullName evidence="1">Uncharacterized protein</fullName>
    </submittedName>
</protein>
<dbReference type="EnsemblMetazoa" id="GPAI001721-RA">
    <property type="protein sequence ID" value="GPAI001721-PA"/>
    <property type="gene ID" value="GPAI001721"/>
</dbReference>
<reference evidence="2" key="1">
    <citation type="submission" date="2014-03" db="EMBL/GenBank/DDBJ databases">
        <authorList>
            <person name="Aksoy S."/>
            <person name="Warren W."/>
            <person name="Wilson R.K."/>
        </authorList>
    </citation>
    <scope>NUCLEOTIDE SEQUENCE [LARGE SCALE GENOMIC DNA]</scope>
    <source>
        <strain evidence="2">IAEA</strain>
    </source>
</reference>
<keyword evidence="2" id="KW-1185">Reference proteome</keyword>
<proteinExistence type="predicted"/>
<dbReference type="Pfam" id="PF02089">
    <property type="entry name" value="Palm_thioest"/>
    <property type="match status" value="1"/>
</dbReference>
<organism evidence="1 2">
    <name type="scientific">Glossina pallidipes</name>
    <name type="common">Tsetse fly</name>
    <dbReference type="NCBI Taxonomy" id="7398"/>
    <lineage>
        <taxon>Eukaryota</taxon>
        <taxon>Metazoa</taxon>
        <taxon>Ecdysozoa</taxon>
        <taxon>Arthropoda</taxon>
        <taxon>Hexapoda</taxon>
        <taxon>Insecta</taxon>
        <taxon>Pterygota</taxon>
        <taxon>Neoptera</taxon>
        <taxon>Endopterygota</taxon>
        <taxon>Diptera</taxon>
        <taxon>Brachycera</taxon>
        <taxon>Muscomorpha</taxon>
        <taxon>Hippoboscoidea</taxon>
        <taxon>Glossinidae</taxon>
        <taxon>Glossina</taxon>
    </lineage>
</organism>
<dbReference type="STRING" id="7398.A0A1A9Z2H3"/>
<dbReference type="Proteomes" id="UP000092445">
    <property type="component" value="Unassembled WGS sequence"/>
</dbReference>
<dbReference type="VEuPathDB" id="VectorBase:GPAI001721"/>
<dbReference type="SUPFAM" id="SSF53474">
    <property type="entry name" value="alpha/beta-Hydrolases"/>
    <property type="match status" value="1"/>
</dbReference>
<dbReference type="Gene3D" id="3.40.50.1820">
    <property type="entry name" value="alpha/beta hydrolase"/>
    <property type="match status" value="2"/>
</dbReference>
<name>A0A1A9Z2H3_GLOPL</name>
<reference evidence="1" key="2">
    <citation type="submission" date="2020-05" db="UniProtKB">
        <authorList>
            <consortium name="EnsemblMetazoa"/>
        </authorList>
    </citation>
    <scope>IDENTIFICATION</scope>
    <source>
        <strain evidence="1">IAEA</strain>
    </source>
</reference>
<dbReference type="InterPro" id="IPR029058">
    <property type="entry name" value="AB_hydrolase_fold"/>
</dbReference>